<dbReference type="KEGG" id="pseo:OM33_21440"/>
<reference evidence="1 2" key="1">
    <citation type="submission" date="2014-11" db="EMBL/GenBank/DDBJ databases">
        <title>Complete Genome Sequence of Pseudoalteromonas sp. Strain OCN003 Isolated from Kaneohe Bay, Oahu, Hawaii.</title>
        <authorList>
            <person name="Beurmann S."/>
            <person name="Videau P."/>
            <person name="Ushijima B."/>
            <person name="Smith A.M."/>
            <person name="Aeby G.S."/>
            <person name="Callahan S.M."/>
            <person name="Belcaid M."/>
        </authorList>
    </citation>
    <scope>NUCLEOTIDE SEQUENCE [LARGE SCALE GENOMIC DNA]</scope>
    <source>
        <strain evidence="1 2">OCN003</strain>
    </source>
</reference>
<protein>
    <recommendedName>
        <fullName evidence="3">Ferric siderophore reductase C-terminal domain-containing protein</fullName>
    </recommendedName>
</protein>
<accession>A0A0A7ENA8</accession>
<evidence type="ECO:0000313" key="1">
    <source>
        <dbReference type="EMBL" id="AIY67566.1"/>
    </source>
</evidence>
<dbReference type="OrthoDB" id="7942745at2"/>
<dbReference type="HOGENOM" id="CLU_1194077_0_0_6"/>
<dbReference type="Proteomes" id="UP000030341">
    <property type="component" value="Chromosome 2"/>
</dbReference>
<name>A0A0A7ENA8_9GAMM</name>
<dbReference type="eggNOG" id="ENOG5031JEK">
    <property type="taxonomic scope" value="Bacteria"/>
</dbReference>
<evidence type="ECO:0000313" key="2">
    <source>
        <dbReference type="Proteomes" id="UP000030341"/>
    </source>
</evidence>
<organism evidence="1 2">
    <name type="scientific">Pseudoalteromonas piratica</name>
    <dbReference type="NCBI Taxonomy" id="1348114"/>
    <lineage>
        <taxon>Bacteria</taxon>
        <taxon>Pseudomonadati</taxon>
        <taxon>Pseudomonadota</taxon>
        <taxon>Gammaproteobacteria</taxon>
        <taxon>Alteromonadales</taxon>
        <taxon>Pseudoalteromonadaceae</taxon>
        <taxon>Pseudoalteromonas</taxon>
    </lineage>
</organism>
<evidence type="ECO:0008006" key="3">
    <source>
        <dbReference type="Google" id="ProtNLM"/>
    </source>
</evidence>
<gene>
    <name evidence="1" type="ORF">OM33_21440</name>
</gene>
<proteinExistence type="predicted"/>
<dbReference type="AlphaFoldDB" id="A0A0A7ENA8"/>
<dbReference type="EMBL" id="CP009889">
    <property type="protein sequence ID" value="AIY67566.1"/>
    <property type="molecule type" value="Genomic_DNA"/>
</dbReference>
<dbReference type="STRING" id="1348114.OM33_21440"/>
<sequence>MAIQTTKGCPKAVLATSLSTVPEVKLVDDSDINFHYHPSAISSLYRTLQEKFSYTTRAYHIVNLWRQLIWQPIYLSVASCYRAKISTDLHKLKQVQTENTLYGLMVTNIVTHHTLQHAINANIHSLRRCLDHAFNTMKQVCHLSYGQSVKIVCDILANAFVRVSGIAQSDELTAALSEWQHALFNKQHTFIDRQSNSQKIKLATCCLHIQIEPNNPCENCPKNSIRRTTHAN</sequence>
<dbReference type="RefSeq" id="WP_040136672.1">
    <property type="nucleotide sequence ID" value="NZ_CP009889.1"/>
</dbReference>
<keyword evidence="2" id="KW-1185">Reference proteome</keyword>